<dbReference type="Proteomes" id="UP000325787">
    <property type="component" value="Chromosome"/>
</dbReference>
<dbReference type="NCBIfam" id="TIGR01098">
    <property type="entry name" value="3A0109s03R"/>
    <property type="match status" value="1"/>
</dbReference>
<dbReference type="OrthoDB" id="9764656at2"/>
<comment type="similarity">
    <text evidence="1">Belongs to the phosphate/phosphite/phosphonate binding protein family.</text>
</comment>
<feature type="signal peptide" evidence="3">
    <location>
        <begin position="1"/>
        <end position="18"/>
    </location>
</feature>
<evidence type="ECO:0000313" key="5">
    <source>
        <dbReference type="Proteomes" id="UP000325787"/>
    </source>
</evidence>
<dbReference type="GO" id="GO:0055085">
    <property type="term" value="P:transmembrane transport"/>
    <property type="evidence" value="ECO:0007669"/>
    <property type="project" value="InterPro"/>
</dbReference>
<reference evidence="5" key="1">
    <citation type="journal article" date="2021" name="Curr. Microbiol.">
        <title>Complete genome of nocamycin-producing strain Saccharothrix syringae NRRL B-16468 reveals the biosynthetic potential for secondary metabolites.</title>
        <authorList>
            <person name="Mo X."/>
            <person name="Yang S."/>
        </authorList>
    </citation>
    <scope>NUCLEOTIDE SEQUENCE [LARGE SCALE GENOMIC DNA]</scope>
    <source>
        <strain evidence="5">ATCC 51364 / DSM 43886 / JCM 6844 / KCTC 9398 / NBRC 14523 / NRRL B-16468 / INA 2240</strain>
    </source>
</reference>
<organism evidence="4 5">
    <name type="scientific">Saccharothrix syringae</name>
    <name type="common">Nocardiopsis syringae</name>
    <dbReference type="NCBI Taxonomy" id="103733"/>
    <lineage>
        <taxon>Bacteria</taxon>
        <taxon>Bacillati</taxon>
        <taxon>Actinomycetota</taxon>
        <taxon>Actinomycetes</taxon>
        <taxon>Pseudonocardiales</taxon>
        <taxon>Pseudonocardiaceae</taxon>
        <taxon>Saccharothrix</taxon>
    </lineage>
</organism>
<dbReference type="AlphaFoldDB" id="A0A5Q0GWJ1"/>
<evidence type="ECO:0000256" key="3">
    <source>
        <dbReference type="SAM" id="SignalP"/>
    </source>
</evidence>
<proteinExistence type="inferred from homology"/>
<dbReference type="EMBL" id="CP034550">
    <property type="protein sequence ID" value="QFZ18318.1"/>
    <property type="molecule type" value="Genomic_DNA"/>
</dbReference>
<dbReference type="KEGG" id="ssyi:EKG83_13225"/>
<dbReference type="PANTHER" id="PTHR35841">
    <property type="entry name" value="PHOSPHONATES-BINDING PERIPLASMIC PROTEIN"/>
    <property type="match status" value="1"/>
</dbReference>
<keyword evidence="5" id="KW-1185">Reference proteome</keyword>
<feature type="chain" id="PRO_5039253427" evidence="3">
    <location>
        <begin position="19"/>
        <end position="299"/>
    </location>
</feature>
<dbReference type="SUPFAM" id="SSF53850">
    <property type="entry name" value="Periplasmic binding protein-like II"/>
    <property type="match status" value="1"/>
</dbReference>
<dbReference type="PANTHER" id="PTHR35841:SF1">
    <property type="entry name" value="PHOSPHONATES-BINDING PERIPLASMIC PROTEIN"/>
    <property type="match status" value="1"/>
</dbReference>
<dbReference type="InterPro" id="IPR030836">
    <property type="entry name" value="ABC_peri_PhnD-like"/>
</dbReference>
<evidence type="ECO:0000256" key="2">
    <source>
        <dbReference type="ARBA" id="ARBA00022729"/>
    </source>
</evidence>
<evidence type="ECO:0000313" key="4">
    <source>
        <dbReference type="EMBL" id="QFZ18318.1"/>
    </source>
</evidence>
<sequence length="299" mass="31899">MRTTLSLLVCLIVLPVAACGTSPAAEHHDAGLRVGAIPDQDPQKLQRMYDVVSDYLEADLGTPVEYVPVRDYAAAVAQFERGDLDLVFFGGLTGVQARARVPGAVVVAQRDVDERFRSVFVANTAAGLPPLGGVADLARLKGHSFTFGSDTSTSGRLMPQFFLDEAGVGLDAFTGEPGYSGSHDATIKLVESGAYQVGALSASVWDKRVAEGGVDTSRVAEVFRTPPYHDYHWLARPDLDRRLGAGFTDRVRAALLACDGGDDREKQVLELFAAGGFTAARAEDYAQIEAVAGRLGLLR</sequence>
<dbReference type="Gene3D" id="3.40.190.10">
    <property type="entry name" value="Periplasmic binding protein-like II"/>
    <property type="match status" value="2"/>
</dbReference>
<dbReference type="NCBIfam" id="TIGR04553">
    <property type="entry name" value="ABC_peri_selen"/>
    <property type="match status" value="1"/>
</dbReference>
<dbReference type="InterPro" id="IPR005770">
    <property type="entry name" value="PhnD"/>
</dbReference>
<name>A0A5Q0GWJ1_SACSY</name>
<dbReference type="RefSeq" id="WP_051765619.1">
    <property type="nucleotide sequence ID" value="NZ_JNYO01000014.1"/>
</dbReference>
<evidence type="ECO:0000256" key="1">
    <source>
        <dbReference type="ARBA" id="ARBA00007162"/>
    </source>
</evidence>
<dbReference type="Pfam" id="PF12974">
    <property type="entry name" value="Phosphonate-bd"/>
    <property type="match status" value="1"/>
</dbReference>
<gene>
    <name evidence="4" type="ORF">EKG83_13225</name>
</gene>
<accession>A0A5Q0GWJ1</accession>
<dbReference type="GO" id="GO:0043190">
    <property type="term" value="C:ATP-binding cassette (ABC) transporter complex"/>
    <property type="evidence" value="ECO:0007669"/>
    <property type="project" value="InterPro"/>
</dbReference>
<keyword evidence="2 3" id="KW-0732">Signal</keyword>
<protein>
    <submittedName>
        <fullName evidence="4">Putative selenate ABC transporter substrate-binding protein</fullName>
    </submittedName>
</protein>